<evidence type="ECO:0000256" key="1">
    <source>
        <dbReference type="SAM" id="Phobius"/>
    </source>
</evidence>
<dbReference type="InParanoid" id="A0A0D0DY57"/>
<keyword evidence="1" id="KW-1133">Transmembrane helix</keyword>
<dbReference type="AlphaFoldDB" id="A0A0D0DY57"/>
<organism evidence="2 3">
    <name type="scientific">Paxillus rubicundulus Ve08.2h10</name>
    <dbReference type="NCBI Taxonomy" id="930991"/>
    <lineage>
        <taxon>Eukaryota</taxon>
        <taxon>Fungi</taxon>
        <taxon>Dikarya</taxon>
        <taxon>Basidiomycota</taxon>
        <taxon>Agaricomycotina</taxon>
        <taxon>Agaricomycetes</taxon>
        <taxon>Agaricomycetidae</taxon>
        <taxon>Boletales</taxon>
        <taxon>Paxilineae</taxon>
        <taxon>Paxillaceae</taxon>
        <taxon>Paxillus</taxon>
    </lineage>
</organism>
<dbReference type="Proteomes" id="UP000054538">
    <property type="component" value="Unassembled WGS sequence"/>
</dbReference>
<sequence>MSLSERDRRAKAVEKAYTLQVAEGSKAAASSGALGVGVVTLAHYTWPFFRRQTLPFKTFLVSLFGIYGLVIGADNALLSHEAEVRRSEQAIRRLAMLDLTRQGLVPTETAIAQWRAERVRQEAAVNP</sequence>
<proteinExistence type="predicted"/>
<keyword evidence="1" id="KW-0812">Transmembrane</keyword>
<reference evidence="3" key="2">
    <citation type="submission" date="2015-01" db="EMBL/GenBank/DDBJ databases">
        <title>Evolutionary Origins and Diversification of the Mycorrhizal Mutualists.</title>
        <authorList>
            <consortium name="DOE Joint Genome Institute"/>
            <consortium name="Mycorrhizal Genomics Consortium"/>
            <person name="Kohler A."/>
            <person name="Kuo A."/>
            <person name="Nagy L.G."/>
            <person name="Floudas D."/>
            <person name="Copeland A."/>
            <person name="Barry K.W."/>
            <person name="Cichocki N."/>
            <person name="Veneault-Fourrey C."/>
            <person name="LaButti K."/>
            <person name="Lindquist E.A."/>
            <person name="Lipzen A."/>
            <person name="Lundell T."/>
            <person name="Morin E."/>
            <person name="Murat C."/>
            <person name="Riley R."/>
            <person name="Ohm R."/>
            <person name="Sun H."/>
            <person name="Tunlid A."/>
            <person name="Henrissat B."/>
            <person name="Grigoriev I.V."/>
            <person name="Hibbett D.S."/>
            <person name="Martin F."/>
        </authorList>
    </citation>
    <scope>NUCLEOTIDE SEQUENCE [LARGE SCALE GENOMIC DNA]</scope>
    <source>
        <strain evidence="3">Ve08.2h10</strain>
    </source>
</reference>
<reference evidence="2 3" key="1">
    <citation type="submission" date="2014-04" db="EMBL/GenBank/DDBJ databases">
        <authorList>
            <consortium name="DOE Joint Genome Institute"/>
            <person name="Kuo A."/>
            <person name="Kohler A."/>
            <person name="Jargeat P."/>
            <person name="Nagy L.G."/>
            <person name="Floudas D."/>
            <person name="Copeland A."/>
            <person name="Barry K.W."/>
            <person name="Cichocki N."/>
            <person name="Veneault-Fourrey C."/>
            <person name="LaButti K."/>
            <person name="Lindquist E.A."/>
            <person name="Lipzen A."/>
            <person name="Lundell T."/>
            <person name="Morin E."/>
            <person name="Murat C."/>
            <person name="Sun H."/>
            <person name="Tunlid A."/>
            <person name="Henrissat B."/>
            <person name="Grigoriev I.V."/>
            <person name="Hibbett D.S."/>
            <person name="Martin F."/>
            <person name="Nordberg H.P."/>
            <person name="Cantor M.N."/>
            <person name="Hua S.X."/>
        </authorList>
    </citation>
    <scope>NUCLEOTIDE SEQUENCE [LARGE SCALE GENOMIC DNA]</scope>
    <source>
        <strain evidence="2 3">Ve08.2h10</strain>
    </source>
</reference>
<gene>
    <name evidence="2" type="ORF">PAXRUDRAFT_827327</name>
</gene>
<keyword evidence="1" id="KW-0472">Membrane</keyword>
<protein>
    <submittedName>
        <fullName evidence="2">Uncharacterized protein</fullName>
    </submittedName>
</protein>
<keyword evidence="3" id="KW-1185">Reference proteome</keyword>
<feature type="transmembrane region" description="Helical" evidence="1">
    <location>
        <begin position="27"/>
        <end position="46"/>
    </location>
</feature>
<name>A0A0D0DY57_9AGAM</name>
<accession>A0A0D0DY57</accession>
<dbReference type="HOGENOM" id="CLU_101084_1_0_1"/>
<evidence type="ECO:0000313" key="3">
    <source>
        <dbReference type="Proteomes" id="UP000054538"/>
    </source>
</evidence>
<evidence type="ECO:0000313" key="2">
    <source>
        <dbReference type="EMBL" id="KIK95141.1"/>
    </source>
</evidence>
<dbReference type="OrthoDB" id="3356019at2759"/>
<feature type="transmembrane region" description="Helical" evidence="1">
    <location>
        <begin position="58"/>
        <end position="78"/>
    </location>
</feature>
<dbReference type="EMBL" id="KN825062">
    <property type="protein sequence ID" value="KIK95141.1"/>
    <property type="molecule type" value="Genomic_DNA"/>
</dbReference>